<dbReference type="Gene3D" id="3.50.50.60">
    <property type="entry name" value="FAD/NAD(P)-binding domain"/>
    <property type="match status" value="1"/>
</dbReference>
<evidence type="ECO:0000256" key="3">
    <source>
        <dbReference type="ARBA" id="ARBA00008562"/>
    </source>
</evidence>
<dbReference type="EC" id="1.4.3.16" evidence="4"/>
<keyword evidence="6" id="KW-0662">Pyridine nucleotide biosynthesis</keyword>
<accession>A0A650F2J1</accession>
<evidence type="ECO:0000256" key="8">
    <source>
        <dbReference type="ARBA" id="ARBA00023002"/>
    </source>
</evidence>
<dbReference type="GO" id="GO:0008734">
    <property type="term" value="F:L-aspartate oxidase activity"/>
    <property type="evidence" value="ECO:0007669"/>
    <property type="project" value="UniProtKB-EC"/>
</dbReference>
<evidence type="ECO:0000256" key="5">
    <source>
        <dbReference type="ARBA" id="ARBA00022630"/>
    </source>
</evidence>
<evidence type="ECO:0000256" key="4">
    <source>
        <dbReference type="ARBA" id="ARBA00012173"/>
    </source>
</evidence>
<organism evidence="11">
    <name type="scientific">uncultured Helicobacter sp</name>
    <dbReference type="NCBI Taxonomy" id="175537"/>
    <lineage>
        <taxon>Bacteria</taxon>
        <taxon>Pseudomonadati</taxon>
        <taxon>Campylobacterota</taxon>
        <taxon>Epsilonproteobacteria</taxon>
        <taxon>Campylobacterales</taxon>
        <taxon>Helicobacteraceae</taxon>
        <taxon>Helicobacter</taxon>
        <taxon>environmental samples</taxon>
    </lineage>
</organism>
<dbReference type="AlphaFoldDB" id="A0A650F2J1"/>
<dbReference type="GO" id="GO:0034628">
    <property type="term" value="P:'de novo' NAD+ biosynthetic process from L-aspartate"/>
    <property type="evidence" value="ECO:0007669"/>
    <property type="project" value="TreeGrafter"/>
</dbReference>
<dbReference type="PANTHER" id="PTHR42716:SF2">
    <property type="entry name" value="L-ASPARTATE OXIDASE, CHLOROPLASTIC"/>
    <property type="match status" value="1"/>
</dbReference>
<dbReference type="PANTHER" id="PTHR42716">
    <property type="entry name" value="L-ASPARTATE OXIDASE"/>
    <property type="match status" value="1"/>
</dbReference>
<keyword evidence="8 11" id="KW-0560">Oxidoreductase</keyword>
<dbReference type="InterPro" id="IPR037099">
    <property type="entry name" value="Fum_R/Succ_DH_flav-like_C_sf"/>
</dbReference>
<dbReference type="EMBL" id="MN577567">
    <property type="protein sequence ID" value="QGT49895.1"/>
    <property type="molecule type" value="Genomic_DNA"/>
</dbReference>
<name>A0A650F2J1_9HELI</name>
<dbReference type="SUPFAM" id="SSF46977">
    <property type="entry name" value="Succinate dehydrogenase/fumarate reductase flavoprotein C-terminal domain"/>
    <property type="match status" value="1"/>
</dbReference>
<protein>
    <recommendedName>
        <fullName evidence="4">L-aspartate oxidase</fullName>
        <ecNumber evidence="4">1.4.3.16</ecNumber>
    </recommendedName>
</protein>
<dbReference type="SUPFAM" id="SSF51905">
    <property type="entry name" value="FAD/NAD(P)-binding domain"/>
    <property type="match status" value="1"/>
</dbReference>
<dbReference type="InterPro" id="IPR003953">
    <property type="entry name" value="FAD-dep_OxRdtase_2_FAD-bd"/>
</dbReference>
<keyword evidence="5" id="KW-0285">Flavoprotein</keyword>
<keyword evidence="7" id="KW-0274">FAD</keyword>
<sequence length="486" mass="53994">MSKEIKYDVIIIGAGVAGLYCAKHLPKELSVLVLCKAQPWECNTFYAQGGISIAKGSDDVSLYMQDTLLAGARLNSSDRVSELTRGSLDILDELLESGFEIDRDEEGKLLYTQEGGHTIPRIIHSGGDGTGRNLHTHLIKTLKHTLWKNAEVVDLLIEEDMAYGVCVQTKLGLFNLYADHIVIASGGVGGLFKYHTNAYTISSDMHGIILEHHLALHDMEMLQFHPTVYIDTPHARKYLISEAVRGEGGMIVDENGKRFLFAYDERGELAPRDIVARGIMDYCMREKKSVFLDLSAFSEQTFRQRFPNIYRDLSTCKVRIPEDKIPISPAFHYSMGGILVDDKGKVQGMKNLYAVGECACNGVHGANRLASNSLLEGLVFGKAVANDIVSKPLSTPTRHFPLCEEILEKEGDIKLKNILREIMWAKVGIMRTQSGLDSALGGIEVMLESNIGRMLRLRLLVARKIIQAAIERKESLGAHHRLDSNL</sequence>
<dbReference type="InterPro" id="IPR036188">
    <property type="entry name" value="FAD/NAD-bd_sf"/>
</dbReference>
<evidence type="ECO:0000256" key="9">
    <source>
        <dbReference type="ARBA" id="ARBA00048305"/>
    </source>
</evidence>
<evidence type="ECO:0000256" key="1">
    <source>
        <dbReference type="ARBA" id="ARBA00001974"/>
    </source>
</evidence>
<evidence type="ECO:0000256" key="2">
    <source>
        <dbReference type="ARBA" id="ARBA00004950"/>
    </source>
</evidence>
<evidence type="ECO:0000256" key="7">
    <source>
        <dbReference type="ARBA" id="ARBA00022827"/>
    </source>
</evidence>
<feature type="domain" description="FAD-dependent oxidoreductase 2 FAD-binding" evidence="10">
    <location>
        <begin position="8"/>
        <end position="374"/>
    </location>
</feature>
<evidence type="ECO:0000256" key="6">
    <source>
        <dbReference type="ARBA" id="ARBA00022642"/>
    </source>
</evidence>
<proteinExistence type="inferred from homology"/>
<dbReference type="Gene3D" id="1.20.58.100">
    <property type="entry name" value="Fumarate reductase/succinate dehydrogenase flavoprotein-like, C-terminal domain"/>
    <property type="match status" value="1"/>
</dbReference>
<reference evidence="11" key="1">
    <citation type="journal article" date="2020" name="J. ISSAAS">
        <title>Lactobacilli and other gastrointestinal microbiota of Peromyscus leucopus, reservoir host for agents of Lyme disease and other zoonoses in North America.</title>
        <authorList>
            <person name="Milovic A."/>
            <person name="Bassam K."/>
            <person name="Shao H."/>
            <person name="Chatzistamou I."/>
            <person name="Tufts D.M."/>
            <person name="Diuk-Wasser M."/>
            <person name="Barbour A.G."/>
        </authorList>
    </citation>
    <scope>NUCLEOTIDE SEQUENCE</scope>
    <source>
        <strain evidence="11">LL4</strain>
    </source>
</reference>
<comment type="pathway">
    <text evidence="2">Cofactor biosynthesis; NAD(+) biosynthesis; iminoaspartate from L-aspartate (oxidase route): step 1/1.</text>
</comment>
<dbReference type="Pfam" id="PF00890">
    <property type="entry name" value="FAD_binding_2"/>
    <property type="match status" value="1"/>
</dbReference>
<dbReference type="SUPFAM" id="SSF56425">
    <property type="entry name" value="Succinate dehydrogenase/fumarate reductase flavoprotein, catalytic domain"/>
    <property type="match status" value="1"/>
</dbReference>
<dbReference type="Gene3D" id="3.90.700.10">
    <property type="entry name" value="Succinate dehydrogenase/fumarate reductase flavoprotein, catalytic domain"/>
    <property type="match status" value="1"/>
</dbReference>
<dbReference type="FunFam" id="3.90.700.10:FF:000002">
    <property type="entry name" value="L-aspartate oxidase"/>
    <property type="match status" value="1"/>
</dbReference>
<evidence type="ECO:0000259" key="10">
    <source>
        <dbReference type="Pfam" id="PF00890"/>
    </source>
</evidence>
<comment type="similarity">
    <text evidence="3">Belongs to the FAD-dependent oxidoreductase 2 family. NadB subfamily.</text>
</comment>
<dbReference type="UniPathway" id="UPA00253">
    <property type="reaction ID" value="UER00326"/>
</dbReference>
<dbReference type="InterPro" id="IPR027477">
    <property type="entry name" value="Succ_DH/fumarate_Rdtase_cat_sf"/>
</dbReference>
<comment type="cofactor">
    <cofactor evidence="1">
        <name>FAD</name>
        <dbReference type="ChEBI" id="CHEBI:57692"/>
    </cofactor>
</comment>
<gene>
    <name evidence="11" type="ORF">Helico4rc_0140</name>
</gene>
<dbReference type="InterPro" id="IPR005288">
    <property type="entry name" value="NadB"/>
</dbReference>
<comment type="catalytic activity">
    <reaction evidence="9">
        <text>L-aspartate + O2 = iminosuccinate + H2O2</text>
        <dbReference type="Rhea" id="RHEA:25876"/>
        <dbReference type="ChEBI" id="CHEBI:15379"/>
        <dbReference type="ChEBI" id="CHEBI:16240"/>
        <dbReference type="ChEBI" id="CHEBI:29991"/>
        <dbReference type="ChEBI" id="CHEBI:77875"/>
        <dbReference type="EC" id="1.4.3.16"/>
    </reaction>
    <physiologicalReaction direction="left-to-right" evidence="9">
        <dbReference type="Rhea" id="RHEA:25877"/>
    </physiologicalReaction>
</comment>
<evidence type="ECO:0000313" key="11">
    <source>
        <dbReference type="EMBL" id="QGT49895.1"/>
    </source>
</evidence>